<dbReference type="InterPro" id="IPR023614">
    <property type="entry name" value="Porin_dom_sf"/>
</dbReference>
<evidence type="ECO:0000256" key="8">
    <source>
        <dbReference type="ARBA" id="ARBA00023128"/>
    </source>
</evidence>
<evidence type="ECO:0000256" key="1">
    <source>
        <dbReference type="ARBA" id="ARBA00004374"/>
    </source>
</evidence>
<reference evidence="10 11" key="1">
    <citation type="submission" date="2022-03" db="EMBL/GenBank/DDBJ databases">
        <authorList>
            <person name="Macdonald S."/>
            <person name="Ahmed S."/>
            <person name="Newling K."/>
        </authorList>
    </citation>
    <scope>NUCLEOTIDE SEQUENCE [LARGE SCALE GENOMIC DNA]</scope>
</reference>
<dbReference type="GO" id="GO:0015031">
    <property type="term" value="P:protein transport"/>
    <property type="evidence" value="ECO:0007669"/>
    <property type="project" value="UniProtKB-KW"/>
</dbReference>
<dbReference type="InterPro" id="IPR037930">
    <property type="entry name" value="Tom40"/>
</dbReference>
<gene>
    <name evidence="10" type="ORF">ERUC_LOCUS43332</name>
</gene>
<evidence type="ECO:0000256" key="3">
    <source>
        <dbReference type="ARBA" id="ARBA00022448"/>
    </source>
</evidence>
<name>A0ABC8M4I1_ERUVS</name>
<accession>A0ABC8M4I1</accession>
<organism evidence="10 11">
    <name type="scientific">Eruca vesicaria subsp. sativa</name>
    <name type="common">Garden rocket</name>
    <name type="synonym">Eruca sativa</name>
    <dbReference type="NCBI Taxonomy" id="29727"/>
    <lineage>
        <taxon>Eukaryota</taxon>
        <taxon>Viridiplantae</taxon>
        <taxon>Streptophyta</taxon>
        <taxon>Embryophyta</taxon>
        <taxon>Tracheophyta</taxon>
        <taxon>Spermatophyta</taxon>
        <taxon>Magnoliopsida</taxon>
        <taxon>eudicotyledons</taxon>
        <taxon>Gunneridae</taxon>
        <taxon>Pentapetalae</taxon>
        <taxon>rosids</taxon>
        <taxon>malvids</taxon>
        <taxon>Brassicales</taxon>
        <taxon>Brassicaceae</taxon>
        <taxon>Brassiceae</taxon>
        <taxon>Eruca</taxon>
    </lineage>
</organism>
<comment type="subcellular location">
    <subcellularLocation>
        <location evidence="1">Mitochondrion outer membrane</location>
        <topology evidence="1">Multi-pass membrane protein</topology>
    </subcellularLocation>
</comment>
<proteinExistence type="inferred from homology"/>
<evidence type="ECO:0000256" key="4">
    <source>
        <dbReference type="ARBA" id="ARBA00022452"/>
    </source>
</evidence>
<dbReference type="CDD" id="cd07305">
    <property type="entry name" value="Porin3_Tom40"/>
    <property type="match status" value="1"/>
</dbReference>
<evidence type="ECO:0000256" key="9">
    <source>
        <dbReference type="ARBA" id="ARBA00023136"/>
    </source>
</evidence>
<keyword evidence="4" id="KW-1134">Transmembrane beta strand</keyword>
<keyword evidence="5" id="KW-0812">Transmembrane</keyword>
<evidence type="ECO:0000313" key="11">
    <source>
        <dbReference type="Proteomes" id="UP001642260"/>
    </source>
</evidence>
<dbReference type="AlphaFoldDB" id="A0ABC8M4I1"/>
<dbReference type="PANTHER" id="PTHR10802">
    <property type="entry name" value="MITOCHONDRIAL IMPORT RECEPTOR SUBUNIT TOM40"/>
    <property type="match status" value="1"/>
</dbReference>
<keyword evidence="8" id="KW-0496">Mitochondrion</keyword>
<dbReference type="Gene3D" id="2.40.160.10">
    <property type="entry name" value="Porin"/>
    <property type="match status" value="1"/>
</dbReference>
<protein>
    <submittedName>
        <fullName evidence="10">Uncharacterized protein</fullName>
    </submittedName>
</protein>
<dbReference type="EMBL" id="CAKOAT010922931">
    <property type="protein sequence ID" value="CAH8390849.1"/>
    <property type="molecule type" value="Genomic_DNA"/>
</dbReference>
<dbReference type="GO" id="GO:0005741">
    <property type="term" value="C:mitochondrial outer membrane"/>
    <property type="evidence" value="ECO:0007669"/>
    <property type="project" value="UniProtKB-SubCell"/>
</dbReference>
<keyword evidence="6" id="KW-1000">Mitochondrion outer membrane</keyword>
<evidence type="ECO:0000256" key="2">
    <source>
        <dbReference type="ARBA" id="ARBA00010510"/>
    </source>
</evidence>
<dbReference type="Proteomes" id="UP001642260">
    <property type="component" value="Unassembled WGS sequence"/>
</dbReference>
<keyword evidence="11" id="KW-1185">Reference proteome</keyword>
<evidence type="ECO:0000256" key="6">
    <source>
        <dbReference type="ARBA" id="ARBA00022787"/>
    </source>
</evidence>
<keyword evidence="9" id="KW-0472">Membrane</keyword>
<evidence type="ECO:0000256" key="5">
    <source>
        <dbReference type="ARBA" id="ARBA00022692"/>
    </source>
</evidence>
<comment type="caution">
    <text evidence="10">The sequence shown here is derived from an EMBL/GenBank/DDBJ whole genome shotgun (WGS) entry which is preliminary data.</text>
</comment>
<comment type="similarity">
    <text evidence="2">Belongs to the Tom40 family.</text>
</comment>
<keyword evidence="7" id="KW-0653">Protein transport</keyword>
<dbReference type="InterPro" id="IPR027246">
    <property type="entry name" value="Porin_Euk/Tom40"/>
</dbReference>
<keyword evidence="3" id="KW-0813">Transport</keyword>
<sequence length="321" mass="35979">MEGFAIPNVTAQIKSKVEEKVDYSNLPCPKPYEDIHLEATKTLNPELFEGFRLDCTKRMNHKFSLIHSLVMGQTEVPNDRSQQIVKIPTSSYEFGARFIDPKLMLDGKLMTDGTVIAKFKSDLTENFTIKATAQLINELHKSQGVLTFDHKGSDYRAQLQLGNYMNQSEPGTSSLFRANYIQHVTPKLSLGGEVLWLSEQRKSVVGYVARYENTKMVASGQVTSAGVAIMNYVHKVTDKTSLAADFFYSFMLREGAASVGYDFMFRQSRVRGKIYSNGVVAAHVEEELCPGLGLLLSAEVDHVKKDYKFGLGVKYEYPPSQ</sequence>
<dbReference type="Pfam" id="PF01459">
    <property type="entry name" value="Porin_3"/>
    <property type="match status" value="1"/>
</dbReference>
<evidence type="ECO:0000313" key="10">
    <source>
        <dbReference type="EMBL" id="CAH8390849.1"/>
    </source>
</evidence>
<evidence type="ECO:0000256" key="7">
    <source>
        <dbReference type="ARBA" id="ARBA00022927"/>
    </source>
</evidence>